<dbReference type="AlphaFoldDB" id="A0AAV9RC72"/>
<evidence type="ECO:0000313" key="3">
    <source>
        <dbReference type="EMBL" id="KAK5606142.1"/>
    </source>
</evidence>
<proteinExistence type="predicted"/>
<accession>A0AAV9RC72</accession>
<protein>
    <submittedName>
        <fullName evidence="3">Uncharacterized protein</fullName>
    </submittedName>
</protein>
<keyword evidence="2" id="KW-0732">Signal</keyword>
<evidence type="ECO:0000256" key="2">
    <source>
        <dbReference type="SAM" id="SignalP"/>
    </source>
</evidence>
<feature type="compositionally biased region" description="Polar residues" evidence="1">
    <location>
        <begin position="173"/>
        <end position="183"/>
    </location>
</feature>
<reference evidence="3 4" key="1">
    <citation type="submission" date="2021-06" db="EMBL/GenBank/DDBJ databases">
        <authorList>
            <person name="Palmer J.M."/>
        </authorList>
    </citation>
    <scope>NUCLEOTIDE SEQUENCE [LARGE SCALE GENOMIC DNA]</scope>
    <source>
        <strain evidence="3 4">MEX-2019</strain>
        <tissue evidence="3">Muscle</tissue>
    </source>
</reference>
<feature type="compositionally biased region" description="Basic and acidic residues" evidence="1">
    <location>
        <begin position="237"/>
        <end position="246"/>
    </location>
</feature>
<evidence type="ECO:0000313" key="4">
    <source>
        <dbReference type="Proteomes" id="UP001311232"/>
    </source>
</evidence>
<keyword evidence="4" id="KW-1185">Reference proteome</keyword>
<name>A0AAV9RC72_9TELE</name>
<dbReference type="EMBL" id="JAHHUM010002105">
    <property type="protein sequence ID" value="KAK5606142.1"/>
    <property type="molecule type" value="Genomic_DNA"/>
</dbReference>
<feature type="compositionally biased region" description="Polar residues" evidence="1">
    <location>
        <begin position="221"/>
        <end position="236"/>
    </location>
</feature>
<comment type="caution">
    <text evidence="3">The sequence shown here is derived from an EMBL/GenBank/DDBJ whole genome shotgun (WGS) entry which is preliminary data.</text>
</comment>
<gene>
    <name evidence="3" type="ORF">CRENBAI_026451</name>
</gene>
<evidence type="ECO:0000256" key="1">
    <source>
        <dbReference type="SAM" id="MobiDB-lite"/>
    </source>
</evidence>
<sequence length="246" mass="26551">MGSESPRRAWRPARTIFVVDILSTPAQAQAPSSIPAQRGVEHFPQSLEPPKHLGIGQLESPPTFVPAPILFALASLQRFPGNLVGLSWGMASAQHLSFGSFARLGSREEQPDPGAIVRVGTPRAPAVTPVLPMVGDPLPGALARDSIASRGIILSTQVSLHQIHQRYKVAGSRRSTPNPTQQAPHLPRDHSRPQPYLTTLHFQDACSPATGHYEPTPIRSDLQTTEGARGQTNTARPHQEKSTPIK</sequence>
<organism evidence="3 4">
    <name type="scientific">Crenichthys baileyi</name>
    <name type="common">White River springfish</name>
    <dbReference type="NCBI Taxonomy" id="28760"/>
    <lineage>
        <taxon>Eukaryota</taxon>
        <taxon>Metazoa</taxon>
        <taxon>Chordata</taxon>
        <taxon>Craniata</taxon>
        <taxon>Vertebrata</taxon>
        <taxon>Euteleostomi</taxon>
        <taxon>Actinopterygii</taxon>
        <taxon>Neopterygii</taxon>
        <taxon>Teleostei</taxon>
        <taxon>Neoteleostei</taxon>
        <taxon>Acanthomorphata</taxon>
        <taxon>Ovalentaria</taxon>
        <taxon>Atherinomorphae</taxon>
        <taxon>Cyprinodontiformes</taxon>
        <taxon>Goodeidae</taxon>
        <taxon>Crenichthys</taxon>
    </lineage>
</organism>
<feature type="region of interest" description="Disordered" evidence="1">
    <location>
        <begin position="168"/>
        <end position="246"/>
    </location>
</feature>
<feature type="chain" id="PRO_5043508153" evidence="2">
    <location>
        <begin position="29"/>
        <end position="246"/>
    </location>
</feature>
<feature type="signal peptide" evidence="2">
    <location>
        <begin position="1"/>
        <end position="28"/>
    </location>
</feature>
<dbReference type="Proteomes" id="UP001311232">
    <property type="component" value="Unassembled WGS sequence"/>
</dbReference>